<gene>
    <name evidence="3" type="ORF">DZF91_00285</name>
</gene>
<evidence type="ECO:0000256" key="1">
    <source>
        <dbReference type="ARBA" id="ARBA00022833"/>
    </source>
</evidence>
<dbReference type="GO" id="GO:0016137">
    <property type="term" value="P:glycoside metabolic process"/>
    <property type="evidence" value="ECO:0007669"/>
    <property type="project" value="UniProtKB-ARBA"/>
</dbReference>
<name>A0A372JUZ9_9ACTN</name>
<organism evidence="3 4">
    <name type="scientific">Actinomadura logoneensis</name>
    <dbReference type="NCBI Taxonomy" id="2293572"/>
    <lineage>
        <taxon>Bacteria</taxon>
        <taxon>Bacillati</taxon>
        <taxon>Actinomycetota</taxon>
        <taxon>Actinomycetes</taxon>
        <taxon>Streptosporangiales</taxon>
        <taxon>Thermomonosporaceae</taxon>
        <taxon>Actinomadura</taxon>
    </lineage>
</organism>
<dbReference type="AlphaFoldDB" id="A0A372JUZ9"/>
<feature type="region of interest" description="Disordered" evidence="2">
    <location>
        <begin position="292"/>
        <end position="361"/>
    </location>
</feature>
<dbReference type="PANTHER" id="PTHR12993">
    <property type="entry name" value="N-ACETYLGLUCOSAMINYL-PHOSPHATIDYLINOSITOL DE-N-ACETYLASE-RELATED"/>
    <property type="match status" value="1"/>
</dbReference>
<dbReference type="InterPro" id="IPR024078">
    <property type="entry name" value="LmbE-like_dom_sf"/>
</dbReference>
<dbReference type="Proteomes" id="UP000261811">
    <property type="component" value="Unassembled WGS sequence"/>
</dbReference>
<evidence type="ECO:0000313" key="3">
    <source>
        <dbReference type="EMBL" id="RFU43564.1"/>
    </source>
</evidence>
<proteinExistence type="predicted"/>
<dbReference type="InterPro" id="IPR003737">
    <property type="entry name" value="GlcNAc_PI_deacetylase-related"/>
</dbReference>
<dbReference type="EMBL" id="QURH01000008">
    <property type="protein sequence ID" value="RFU43564.1"/>
    <property type="molecule type" value="Genomic_DNA"/>
</dbReference>
<dbReference type="Gene3D" id="3.40.50.10320">
    <property type="entry name" value="LmbE-like"/>
    <property type="match status" value="1"/>
</dbReference>
<dbReference type="GO" id="GO:0016811">
    <property type="term" value="F:hydrolase activity, acting on carbon-nitrogen (but not peptide) bonds, in linear amides"/>
    <property type="evidence" value="ECO:0007669"/>
    <property type="project" value="TreeGrafter"/>
</dbReference>
<dbReference type="PANTHER" id="PTHR12993:SF26">
    <property type="entry name" value="1D-MYO-INOSITOL 2-ACETAMIDO-2-DEOXY-ALPHA-D-GLUCOPYRANOSIDE DEACETYLASE"/>
    <property type="match status" value="1"/>
</dbReference>
<keyword evidence="1" id="KW-0862">Zinc</keyword>
<accession>A0A372JUZ9</accession>
<dbReference type="RefSeq" id="WP_117355507.1">
    <property type="nucleotide sequence ID" value="NZ_QURH01000008.1"/>
</dbReference>
<protein>
    <submittedName>
        <fullName evidence="3">PIG-L family deacetylase</fullName>
    </submittedName>
</protein>
<reference evidence="3 4" key="1">
    <citation type="submission" date="2018-08" db="EMBL/GenBank/DDBJ databases">
        <title>Actinomadura jelena sp. nov., a novel Actinomycete isolated from soil in Chad.</title>
        <authorList>
            <person name="Shi L."/>
        </authorList>
    </citation>
    <scope>NUCLEOTIDE SEQUENCE [LARGE SCALE GENOMIC DNA]</scope>
    <source>
        <strain evidence="3 4">NEAU-G17</strain>
    </source>
</reference>
<feature type="compositionally biased region" description="Low complexity" evidence="2">
    <location>
        <begin position="303"/>
        <end position="361"/>
    </location>
</feature>
<dbReference type="OrthoDB" id="158614at2"/>
<dbReference type="SUPFAM" id="SSF102588">
    <property type="entry name" value="LmbE-like"/>
    <property type="match status" value="1"/>
</dbReference>
<feature type="region of interest" description="Disordered" evidence="2">
    <location>
        <begin position="41"/>
        <end position="70"/>
    </location>
</feature>
<evidence type="ECO:0000256" key="2">
    <source>
        <dbReference type="SAM" id="MobiDB-lite"/>
    </source>
</evidence>
<sequence>MRRTCVFFHAHPDDEALLTAGTMTRLAAEGHRVVLVVATSGERGLTADPPAEAPDGGSREGTGARAEQGVHDGTARMARLGEIRTAELHASARALGCERVVLLGYEDSGLDGSAPGGFARAPVPEAAAELAGVLRQEAADLLVVYDPAGGYGHPDHVQVHRVGREAATLAGTPVVLEATVDRDLLLRVLRPLAALRLLPRSLDVASFERAYASAAEITHRVRVRRFAAAKRTAMAAHASQATGGDSVRTLAALLRLPWPVFRRAFGTEWFVRRDLPPGTRLGHPLDAWPAPSARPVALSGSVPGPATEATPGSAATATPGPSAEAIPGSAAATPGPAAGSASGPVSGSASAADGSALTAEC</sequence>
<comment type="caution">
    <text evidence="3">The sequence shown here is derived from an EMBL/GenBank/DDBJ whole genome shotgun (WGS) entry which is preliminary data.</text>
</comment>
<keyword evidence="4" id="KW-1185">Reference proteome</keyword>
<evidence type="ECO:0000313" key="4">
    <source>
        <dbReference type="Proteomes" id="UP000261811"/>
    </source>
</evidence>
<dbReference type="Pfam" id="PF02585">
    <property type="entry name" value="PIG-L"/>
    <property type="match status" value="1"/>
</dbReference>